<dbReference type="Proteomes" id="UP000196531">
    <property type="component" value="Unassembled WGS sequence"/>
</dbReference>
<evidence type="ECO:0000259" key="5">
    <source>
        <dbReference type="Pfam" id="PF22780"/>
    </source>
</evidence>
<dbReference type="EMBL" id="MAAO01000004">
    <property type="protein sequence ID" value="OUR98742.1"/>
    <property type="molecule type" value="Genomic_DNA"/>
</dbReference>
<keyword evidence="3" id="KW-0274">FAD</keyword>
<feature type="domain" description="RsdA/BaiN/AoA(So)-like insert" evidence="5">
    <location>
        <begin position="189"/>
        <end position="338"/>
    </location>
</feature>
<reference evidence="7" key="1">
    <citation type="journal article" date="2017" name="Proc. Natl. Acad. Sci. U.S.A.">
        <title>Simulation of Deepwater Horizon oil plume reveals substrate specialization within a complex community of hydrocarbon-degraders.</title>
        <authorList>
            <person name="Hu P."/>
            <person name="Dubinsky E.A."/>
            <person name="Probst A.J."/>
            <person name="Wang J."/>
            <person name="Sieber C.M.K."/>
            <person name="Tom L.M."/>
            <person name="Gardinali P."/>
            <person name="Banfield J.F."/>
            <person name="Atlas R.M."/>
            <person name="Andersen G.L."/>
        </authorList>
    </citation>
    <scope>NUCLEOTIDE SEQUENCE [LARGE SCALE GENOMIC DNA]</scope>
</reference>
<proteinExistence type="predicted"/>
<evidence type="ECO:0000259" key="4">
    <source>
        <dbReference type="Pfam" id="PF03486"/>
    </source>
</evidence>
<evidence type="ECO:0008006" key="8">
    <source>
        <dbReference type="Google" id="ProtNLM"/>
    </source>
</evidence>
<dbReference type="SUPFAM" id="SSF51905">
    <property type="entry name" value="FAD/NAD(P)-binding domain"/>
    <property type="match status" value="1"/>
</dbReference>
<dbReference type="InterPro" id="IPR004792">
    <property type="entry name" value="BaiN-like"/>
</dbReference>
<evidence type="ECO:0000313" key="6">
    <source>
        <dbReference type="EMBL" id="OUR98742.1"/>
    </source>
</evidence>
<gene>
    <name evidence="6" type="ORF">A9Q84_04835</name>
</gene>
<dbReference type="PANTHER" id="PTHR42887:SF2">
    <property type="entry name" value="OS12G0638800 PROTEIN"/>
    <property type="match status" value="1"/>
</dbReference>
<organism evidence="6 7">
    <name type="scientific">Halobacteriovorax marinus</name>
    <dbReference type="NCBI Taxonomy" id="97084"/>
    <lineage>
        <taxon>Bacteria</taxon>
        <taxon>Pseudomonadati</taxon>
        <taxon>Bdellovibrionota</taxon>
        <taxon>Bacteriovoracia</taxon>
        <taxon>Bacteriovoracales</taxon>
        <taxon>Halobacteriovoraceae</taxon>
        <taxon>Halobacteriovorax</taxon>
    </lineage>
</organism>
<accession>A0A1Y5FGB4</accession>
<dbReference type="Gene3D" id="2.40.30.10">
    <property type="entry name" value="Translation factors"/>
    <property type="match status" value="1"/>
</dbReference>
<comment type="cofactor">
    <cofactor evidence="1">
        <name>FAD</name>
        <dbReference type="ChEBI" id="CHEBI:57692"/>
    </cofactor>
</comment>
<dbReference type="Gene3D" id="1.10.8.260">
    <property type="entry name" value="HI0933 insert domain-like"/>
    <property type="match status" value="1"/>
</dbReference>
<dbReference type="InterPro" id="IPR055178">
    <property type="entry name" value="RsdA/BaiN/AoA(So)-like_dom"/>
</dbReference>
<dbReference type="Pfam" id="PF03486">
    <property type="entry name" value="HI0933_like"/>
    <property type="match status" value="1"/>
</dbReference>
<dbReference type="InterPro" id="IPR057661">
    <property type="entry name" value="RsdA/BaiN/AoA(So)_Rossmann"/>
</dbReference>
<dbReference type="PRINTS" id="PR00411">
    <property type="entry name" value="PNDRDTASEI"/>
</dbReference>
<evidence type="ECO:0000256" key="3">
    <source>
        <dbReference type="ARBA" id="ARBA00022827"/>
    </source>
</evidence>
<evidence type="ECO:0000313" key="7">
    <source>
        <dbReference type="Proteomes" id="UP000196531"/>
    </source>
</evidence>
<evidence type="ECO:0000256" key="2">
    <source>
        <dbReference type="ARBA" id="ARBA00022630"/>
    </source>
</evidence>
<protein>
    <recommendedName>
        <fullName evidence="8">Aminoacetone oxidase family FAD-binding enzyme</fullName>
    </recommendedName>
</protein>
<dbReference type="InterPro" id="IPR036188">
    <property type="entry name" value="FAD/NAD-bd_sf"/>
</dbReference>
<keyword evidence="2" id="KW-0285">Flavoprotein</keyword>
<dbReference type="SUPFAM" id="SSF160996">
    <property type="entry name" value="HI0933 insert domain-like"/>
    <property type="match status" value="1"/>
</dbReference>
<dbReference type="NCBIfam" id="TIGR00275">
    <property type="entry name" value="aminoacetone oxidase family FAD-binding enzyme"/>
    <property type="match status" value="1"/>
</dbReference>
<dbReference type="InterPro" id="IPR023166">
    <property type="entry name" value="BaiN-like_dom_sf"/>
</dbReference>
<name>A0A1Y5FGB4_9BACT</name>
<dbReference type="PANTHER" id="PTHR42887">
    <property type="entry name" value="OS12G0638800 PROTEIN"/>
    <property type="match status" value="1"/>
</dbReference>
<evidence type="ECO:0000256" key="1">
    <source>
        <dbReference type="ARBA" id="ARBA00001974"/>
    </source>
</evidence>
<dbReference type="PRINTS" id="PR00368">
    <property type="entry name" value="FADPNR"/>
</dbReference>
<comment type="caution">
    <text evidence="6">The sequence shown here is derived from an EMBL/GenBank/DDBJ whole genome shotgun (WGS) entry which is preliminary data.</text>
</comment>
<dbReference type="Gene3D" id="3.50.50.60">
    <property type="entry name" value="FAD/NAD(P)-binding domain"/>
    <property type="match status" value="1"/>
</dbReference>
<sequence length="394" mass="43316">MNNRFDVIVIGGGAAGLMAASSASKRGLKTALIEGNKNLGKKILISGGGRCNFTNLFATPNNFKSSNIHFHKSALKRYSPYDFLDLVEKYKVSYVEKAAGQLFCKVSAREIVNLLEKECLSGGVEIFLNCKAHSISKNEEFSILTTLGEFTARNLIIATGGLPIPTIGGTDFGLKIAKSFGHKIVEPSPALVPFKLNESLLKKTKALSGLSLKVKISNDEISFLEDILFTHKGLSGPGILQISLYWNPGESISIDLLPELEIEDILRFKKRHPKKSFDSYLKMSLPKKFVEFWCQFQEISLSMNFADYTNEELVKIMTNVKCFSVKPVGTEGYRKAEVMKGGVSTDEVSSKSMESRLVKGLYFIGEVMDVTGELGGFNFQWAWASGNAAGQSVI</sequence>
<dbReference type="Pfam" id="PF22780">
    <property type="entry name" value="HI0933_like_1st"/>
    <property type="match status" value="1"/>
</dbReference>
<dbReference type="AlphaFoldDB" id="A0A1Y5FGB4"/>
<feature type="domain" description="RsdA/BaiN/AoA(So)-like Rossmann fold-like" evidence="4">
    <location>
        <begin position="6"/>
        <end position="391"/>
    </location>
</feature>